<dbReference type="CDD" id="cd02440">
    <property type="entry name" value="AdoMet_MTases"/>
    <property type="match status" value="1"/>
</dbReference>
<organism evidence="3 4">
    <name type="scientific">Halorubellus litoreus</name>
    <dbReference type="NCBI Taxonomy" id="755308"/>
    <lineage>
        <taxon>Archaea</taxon>
        <taxon>Methanobacteriati</taxon>
        <taxon>Methanobacteriota</taxon>
        <taxon>Stenosarchaea group</taxon>
        <taxon>Halobacteria</taxon>
        <taxon>Halobacteriales</taxon>
        <taxon>Halorubellaceae</taxon>
        <taxon>Halorubellus</taxon>
    </lineage>
</organism>
<dbReference type="GO" id="GO:0008168">
    <property type="term" value="F:methyltransferase activity"/>
    <property type="evidence" value="ECO:0007669"/>
    <property type="project" value="UniProtKB-KW"/>
</dbReference>
<protein>
    <submittedName>
        <fullName evidence="3">Class I SAM-dependent methyltransferase</fullName>
        <ecNumber evidence="3">2.1.1.-</ecNumber>
    </submittedName>
</protein>
<feature type="domain" description="Methyltransferase" evidence="2">
    <location>
        <begin position="85"/>
        <end position="201"/>
    </location>
</feature>
<dbReference type="Pfam" id="PF13847">
    <property type="entry name" value="Methyltransf_31"/>
    <property type="match status" value="1"/>
</dbReference>
<dbReference type="Proteomes" id="UP001596395">
    <property type="component" value="Unassembled WGS sequence"/>
</dbReference>
<evidence type="ECO:0000256" key="1">
    <source>
        <dbReference type="SAM" id="MobiDB-lite"/>
    </source>
</evidence>
<dbReference type="PANTHER" id="PTHR42912">
    <property type="entry name" value="METHYLTRANSFERASE"/>
    <property type="match status" value="1"/>
</dbReference>
<dbReference type="InterPro" id="IPR029063">
    <property type="entry name" value="SAM-dependent_MTases_sf"/>
</dbReference>
<dbReference type="Gene3D" id="3.40.50.150">
    <property type="entry name" value="Vaccinia Virus protein VP39"/>
    <property type="match status" value="1"/>
</dbReference>
<feature type="region of interest" description="Disordered" evidence="1">
    <location>
        <begin position="29"/>
        <end position="49"/>
    </location>
</feature>
<dbReference type="EMBL" id="JBHSXN010000002">
    <property type="protein sequence ID" value="MFC6952820.1"/>
    <property type="molecule type" value="Genomic_DNA"/>
</dbReference>
<dbReference type="InterPro" id="IPR050508">
    <property type="entry name" value="Methyltransf_Superfamily"/>
</dbReference>
<feature type="region of interest" description="Disordered" evidence="1">
    <location>
        <begin position="1"/>
        <end position="20"/>
    </location>
</feature>
<dbReference type="SUPFAM" id="SSF53335">
    <property type="entry name" value="S-adenosyl-L-methionine-dependent methyltransferases"/>
    <property type="match status" value="1"/>
</dbReference>
<dbReference type="AlphaFoldDB" id="A0ABD5VF60"/>
<name>A0ABD5VF60_9EURY</name>
<comment type="caution">
    <text evidence="3">The sequence shown here is derived from an EMBL/GenBank/DDBJ whole genome shotgun (WGS) entry which is preliminary data.</text>
</comment>
<evidence type="ECO:0000313" key="4">
    <source>
        <dbReference type="Proteomes" id="UP001596395"/>
    </source>
</evidence>
<dbReference type="PANTHER" id="PTHR42912:SF93">
    <property type="entry name" value="N6-ADENOSINE-METHYLTRANSFERASE TMT1A"/>
    <property type="match status" value="1"/>
</dbReference>
<evidence type="ECO:0000259" key="2">
    <source>
        <dbReference type="Pfam" id="PF13847"/>
    </source>
</evidence>
<accession>A0ABD5VF60</accession>
<reference evidence="3 4" key="1">
    <citation type="journal article" date="2019" name="Int. J. Syst. Evol. Microbiol.">
        <title>The Global Catalogue of Microorganisms (GCM) 10K type strain sequencing project: providing services to taxonomists for standard genome sequencing and annotation.</title>
        <authorList>
            <consortium name="The Broad Institute Genomics Platform"/>
            <consortium name="The Broad Institute Genome Sequencing Center for Infectious Disease"/>
            <person name="Wu L."/>
            <person name="Ma J."/>
        </authorList>
    </citation>
    <scope>NUCLEOTIDE SEQUENCE [LARGE SCALE GENOMIC DNA]</scope>
    <source>
        <strain evidence="3 4">GX26</strain>
    </source>
</reference>
<keyword evidence="4" id="KW-1185">Reference proteome</keyword>
<keyword evidence="3" id="KW-0808">Transferase</keyword>
<gene>
    <name evidence="3" type="ORF">ACFQGB_08070</name>
</gene>
<dbReference type="RefSeq" id="WP_336349804.1">
    <property type="nucleotide sequence ID" value="NZ_JAZAQL010000002.1"/>
</dbReference>
<dbReference type="EC" id="2.1.1.-" evidence="3"/>
<evidence type="ECO:0000313" key="3">
    <source>
        <dbReference type="EMBL" id="MFC6952820.1"/>
    </source>
</evidence>
<dbReference type="InterPro" id="IPR025714">
    <property type="entry name" value="Methyltranfer_dom"/>
</dbReference>
<proteinExistence type="predicted"/>
<sequence length="262" mass="28164">MQGRALPDDDDAVDDANTDRDERLRRALAASGLELDDDPATTGGDDQRGQKLYDWWSRRPRVYAAVMDLAAPLFEDAFDALDARPGEVVCDLGCGHGRNFQRLVDAVDADGEPATAADDRGAVVGVDYSAGMVAKARARVRDAGWRGVHVARGDATETVGPDDTYDAVFTTFALHTMQDPHAVLENVRDALAPDGRFVALDGGGLRAPGTRWLNPVFERALAFTVDHQVGVDTLAATRDVFDDVTVVDTYDAGSGYVIVART</sequence>
<keyword evidence="3" id="KW-0489">Methyltransferase</keyword>
<dbReference type="GO" id="GO:0032259">
    <property type="term" value="P:methylation"/>
    <property type="evidence" value="ECO:0007669"/>
    <property type="project" value="UniProtKB-KW"/>
</dbReference>